<name>A0A0R1SGH0_9LACO</name>
<dbReference type="EMBL" id="AZEY01000041">
    <property type="protein sequence ID" value="KRL66564.1"/>
    <property type="molecule type" value="Genomic_DNA"/>
</dbReference>
<comment type="caution">
    <text evidence="1">The sequence shown here is derived from an EMBL/GenBank/DDBJ whole genome shotgun (WGS) entry which is preliminary data.</text>
</comment>
<gene>
    <name evidence="1" type="ORF">FC85_GL002874</name>
</gene>
<protein>
    <submittedName>
        <fullName evidence="1">Uncharacterized protein</fullName>
    </submittedName>
</protein>
<dbReference type="PATRIC" id="fig|1423739.3.peg.2986"/>
<evidence type="ECO:0000313" key="1">
    <source>
        <dbReference type="EMBL" id="KRL66564.1"/>
    </source>
</evidence>
<proteinExistence type="predicted"/>
<sequence>MTHSFSLPLSLPYTAAYYSDGILVYRPSRLDDNPWTNGDYASINFKSARESDLNLDKENRAGREL</sequence>
<dbReference type="AlphaFoldDB" id="A0A0R1SGH0"/>
<accession>A0A0R1SGH0</accession>
<reference evidence="1 2" key="1">
    <citation type="journal article" date="2015" name="Genome Announc.">
        <title>Expanding the biotechnology potential of lactobacilli through comparative genomics of 213 strains and associated genera.</title>
        <authorList>
            <person name="Sun Z."/>
            <person name="Harris H.M."/>
            <person name="McCann A."/>
            <person name="Guo C."/>
            <person name="Argimon S."/>
            <person name="Zhang W."/>
            <person name="Yang X."/>
            <person name="Jeffery I.B."/>
            <person name="Cooney J.C."/>
            <person name="Kagawa T.F."/>
            <person name="Liu W."/>
            <person name="Song Y."/>
            <person name="Salvetti E."/>
            <person name="Wrobel A."/>
            <person name="Rasinkangas P."/>
            <person name="Parkhill J."/>
            <person name="Rea M.C."/>
            <person name="O'Sullivan O."/>
            <person name="Ritari J."/>
            <person name="Douillard F.P."/>
            <person name="Paul Ross R."/>
            <person name="Yang R."/>
            <person name="Briner A.E."/>
            <person name="Felis G.E."/>
            <person name="de Vos W.M."/>
            <person name="Barrangou R."/>
            <person name="Klaenhammer T.R."/>
            <person name="Caufield P.W."/>
            <person name="Cui Y."/>
            <person name="Zhang H."/>
            <person name="O'Toole P.W."/>
        </authorList>
    </citation>
    <scope>NUCLEOTIDE SEQUENCE [LARGE SCALE GENOMIC DNA]</scope>
    <source>
        <strain evidence="1 2">DSM 14421</strain>
    </source>
</reference>
<organism evidence="1 2">
    <name type="scientific">Lentilactobacillus diolivorans DSM 14421</name>
    <dbReference type="NCBI Taxonomy" id="1423739"/>
    <lineage>
        <taxon>Bacteria</taxon>
        <taxon>Bacillati</taxon>
        <taxon>Bacillota</taxon>
        <taxon>Bacilli</taxon>
        <taxon>Lactobacillales</taxon>
        <taxon>Lactobacillaceae</taxon>
        <taxon>Lentilactobacillus</taxon>
    </lineage>
</organism>
<dbReference type="Proteomes" id="UP000052013">
    <property type="component" value="Unassembled WGS sequence"/>
</dbReference>
<evidence type="ECO:0000313" key="2">
    <source>
        <dbReference type="Proteomes" id="UP000052013"/>
    </source>
</evidence>